<dbReference type="EMBL" id="UINC01001149">
    <property type="protein sequence ID" value="SUZ72320.1"/>
    <property type="molecule type" value="Genomic_DNA"/>
</dbReference>
<accession>A0A381PZM1</accession>
<reference evidence="1" key="1">
    <citation type="submission" date="2018-05" db="EMBL/GenBank/DDBJ databases">
        <authorList>
            <person name="Lanie J.A."/>
            <person name="Ng W.-L."/>
            <person name="Kazmierczak K.M."/>
            <person name="Andrzejewski T.M."/>
            <person name="Davidsen T.M."/>
            <person name="Wayne K.J."/>
            <person name="Tettelin H."/>
            <person name="Glass J.I."/>
            <person name="Rusch D."/>
            <person name="Podicherti R."/>
            <person name="Tsui H.-C.T."/>
            <person name="Winkler M.E."/>
        </authorList>
    </citation>
    <scope>NUCLEOTIDE SEQUENCE</scope>
</reference>
<name>A0A381PZM1_9ZZZZ</name>
<gene>
    <name evidence="1" type="ORF">METZ01_LOCUS25174</name>
</gene>
<evidence type="ECO:0000313" key="1">
    <source>
        <dbReference type="EMBL" id="SUZ72320.1"/>
    </source>
</evidence>
<dbReference type="AlphaFoldDB" id="A0A381PZM1"/>
<protein>
    <submittedName>
        <fullName evidence="1">Uncharacterized protein</fullName>
    </submittedName>
</protein>
<organism evidence="1">
    <name type="scientific">marine metagenome</name>
    <dbReference type="NCBI Taxonomy" id="408172"/>
    <lineage>
        <taxon>unclassified sequences</taxon>
        <taxon>metagenomes</taxon>
        <taxon>ecological metagenomes</taxon>
    </lineage>
</organism>
<dbReference type="InterPro" id="IPR046731">
    <property type="entry name" value="DUF6623"/>
</dbReference>
<dbReference type="Pfam" id="PF20328">
    <property type="entry name" value="DUF6623"/>
    <property type="match status" value="1"/>
</dbReference>
<proteinExistence type="predicted"/>
<sequence>MPQRTLWMHGVNMQVEYPARLTSVRATGPFVRIEGTRGQNTWLHFPLPTPAVLDGVRMQIEGAYVSFRTRDHASVHEVIIYDGESRIAEHMDLDLRGEHLDHRFDVPGNPELHRGINVTLGVRFDDTAPDVRSMQIEVIGVGLEYSGGD</sequence>